<evidence type="ECO:0000256" key="5">
    <source>
        <dbReference type="ARBA" id="ARBA00023136"/>
    </source>
</evidence>
<evidence type="ECO:0000259" key="8">
    <source>
        <dbReference type="Pfam" id="PF02687"/>
    </source>
</evidence>
<keyword evidence="5 7" id="KW-0472">Membrane</keyword>
<dbReference type="Pfam" id="PF02687">
    <property type="entry name" value="FtsX"/>
    <property type="match status" value="2"/>
</dbReference>
<feature type="transmembrane region" description="Helical" evidence="7">
    <location>
        <begin position="1289"/>
        <end position="1307"/>
    </location>
</feature>
<evidence type="ECO:0000256" key="1">
    <source>
        <dbReference type="ARBA" id="ARBA00004651"/>
    </source>
</evidence>
<comment type="caution">
    <text evidence="9">The sequence shown here is derived from an EMBL/GenBank/DDBJ whole genome shotgun (WGS) entry which is preliminary data.</text>
</comment>
<name>A0ABV2JA97_9FIRM</name>
<dbReference type="EMBL" id="JBEPMA010000007">
    <property type="protein sequence ID" value="MET3617701.1"/>
    <property type="molecule type" value="Genomic_DNA"/>
</dbReference>
<evidence type="ECO:0000256" key="7">
    <source>
        <dbReference type="SAM" id="Phobius"/>
    </source>
</evidence>
<gene>
    <name evidence="9" type="ORF">ABID14_001335</name>
</gene>
<dbReference type="PANTHER" id="PTHR30287:SF1">
    <property type="entry name" value="INNER MEMBRANE PROTEIN"/>
    <property type="match status" value="1"/>
</dbReference>
<feature type="transmembrane region" description="Helical" evidence="7">
    <location>
        <begin position="1247"/>
        <end position="1269"/>
    </location>
</feature>
<comment type="subcellular location">
    <subcellularLocation>
        <location evidence="1">Cell membrane</location>
        <topology evidence="1">Multi-pass membrane protein</topology>
    </subcellularLocation>
</comment>
<dbReference type="InterPro" id="IPR027267">
    <property type="entry name" value="AH/BAR_dom_sf"/>
</dbReference>
<feature type="domain" description="ABC3 transporter permease C-terminal" evidence="8">
    <location>
        <begin position="799"/>
        <end position="919"/>
    </location>
</feature>
<dbReference type="RefSeq" id="WP_354368391.1">
    <property type="nucleotide sequence ID" value="NZ_JBEPMA010000007.1"/>
</dbReference>
<keyword evidence="4 7" id="KW-1133">Transmembrane helix</keyword>
<feature type="transmembrane region" description="Helical" evidence="7">
    <location>
        <begin position="795"/>
        <end position="814"/>
    </location>
</feature>
<evidence type="ECO:0000256" key="6">
    <source>
        <dbReference type="SAM" id="Coils"/>
    </source>
</evidence>
<feature type="coiled-coil region" evidence="6">
    <location>
        <begin position="704"/>
        <end position="763"/>
    </location>
</feature>
<protein>
    <submittedName>
        <fullName evidence="9">ABC transport system permease protein</fullName>
    </submittedName>
</protein>
<dbReference type="Proteomes" id="UP001549162">
    <property type="component" value="Unassembled WGS sequence"/>
</dbReference>
<sequence>MKAALKDTTREIKNTIERFISILLIVALGVFVLIGLISTGPIMRNTLNDKVEKLNYADMLVTCPLGFLDEDISIIESQKNIAELEYGYDKELFLKDDATVIKLINYPYEVSMPQLIEGRNLKNDNEILLDYEMKDSYAIGQTISFEKDDDIDSENNLNIYDFKVVGYVETLDYIMKDSRGYSDRGYGKISGFGYILPQNFNGKPTISKINFSDSKGLDTSGDEYRALMKQKENRLRIDMKYRPIDRLSAMKEKLTEEINKGENEISDAKNKLNDAENELTQGREDLKKGKEDYKTGLSKYNKEKAKGENEIKNSRDKLYKAKQDIDENEIKLSDGEKELAEGKLKLQDSKNKIDEGERKLTEGKEKYQKGLGESQAGKEALIKGEEQLLQGRKKLDSGWAKIEDAKVQLEVGLSEYEDGKRKYIDGLQKLEDGKNELSAKLNMSYEEAKDAIGGASFAINKAQELFNNVPSIDEKLKNLEEQKNNLEAQIKDLNSQIKLIENDDSQKDDLANLYNKRDELGSKLESINNSLKTINDSKTIFEQALAEINSQLPEGFKINVPEDIALLKNKIGQAKEAINKIESSEKELVAAKAKLVSSKERLDEAQRQLNDAINEAEEGEREYKRNKDELQANRQKIEDAKIELAKAKEKINSSEEKLQQGKRDYEKGQARYQENYDKFIDSKSKLERGKEKYEEGIKDLASGEEKLNRELGKAKNSLDDAKNKLYKGERELLKGEDEYKDKSQEAKKKIEKAREEIKDGRRYLSLIKAPRYKIIPRHLINDINIYSDYSKRVDGLSLIFPVFFFAITLLVSFTTMTRMVEEDRTIIGTYKALGYPNKEIAKKFFMYGMLASLIGGLLGAISGSYILTYIIGNAYSTKTIFEDKLIISMFPLKMIFAIIVGFMFTAIAASLSVNKTLKEKTAMLLRPKPPAKGNRILLEKFPFIWNNISFLSKVTARNLFRSKKRMLMTILGVLGCAALLVLGFGISDSVKDVERLQFEDIIKYNVSVLYDSELFDDDYKMYRKEINKNGYNTEKVYQEFFKTDYRDLQENIELIVPDDIDDFKNYIQVKDKSSGKLLDLNNRGAIVSEKLAKIKKIEVGDVLTIEDVYGNDFDVEISGICEFYLGHYLFMNKDYYETVTGSRYVPNMDLLKFEDDFDIDKFSKDTIKNKSVMNITDMHDSKVQLNQFLYSINKVEVVILVVSTILEIVVLYNLTNINIEERIREVSSIKVLGFYPKESTLYIYKETYILVAIGIILGLFVGKILHYSILQIVVPNMAMLPEKLTFRPFLYAAIITAIINIGIMFVFHYKIKKINPLEALSSVE</sequence>
<feature type="transmembrane region" description="Helical" evidence="7">
    <location>
        <begin position="20"/>
        <end position="43"/>
    </location>
</feature>
<keyword evidence="3 7" id="KW-0812">Transmembrane</keyword>
<evidence type="ECO:0000313" key="10">
    <source>
        <dbReference type="Proteomes" id="UP001549162"/>
    </source>
</evidence>
<dbReference type="PANTHER" id="PTHR30287">
    <property type="entry name" value="MEMBRANE COMPONENT OF PREDICTED ABC SUPERFAMILY METABOLITE UPTAKE TRANSPORTER"/>
    <property type="match status" value="1"/>
</dbReference>
<dbReference type="SUPFAM" id="SSF103657">
    <property type="entry name" value="BAR/IMD domain-like"/>
    <property type="match status" value="1"/>
</dbReference>
<keyword evidence="10" id="KW-1185">Reference proteome</keyword>
<dbReference type="SUPFAM" id="SSF57997">
    <property type="entry name" value="Tropomyosin"/>
    <property type="match status" value="1"/>
</dbReference>
<organism evidence="9 10">
    <name type="scientific">Peptoniphilus olsenii</name>
    <dbReference type="NCBI Taxonomy" id="411570"/>
    <lineage>
        <taxon>Bacteria</taxon>
        <taxon>Bacillati</taxon>
        <taxon>Bacillota</taxon>
        <taxon>Tissierellia</taxon>
        <taxon>Tissierellales</taxon>
        <taxon>Peptoniphilaceae</taxon>
        <taxon>Peptoniphilus</taxon>
    </lineage>
</organism>
<feature type="domain" description="ABC3 transporter permease C-terminal" evidence="8">
    <location>
        <begin position="1198"/>
        <end position="1316"/>
    </location>
</feature>
<feature type="transmembrane region" description="Helical" evidence="7">
    <location>
        <begin position="1197"/>
        <end position="1214"/>
    </location>
</feature>
<feature type="transmembrane region" description="Helical" evidence="7">
    <location>
        <begin position="844"/>
        <end position="872"/>
    </location>
</feature>
<accession>A0ABV2JA97</accession>
<feature type="coiled-coil region" evidence="6">
    <location>
        <begin position="427"/>
        <end position="530"/>
    </location>
</feature>
<feature type="transmembrane region" description="Helical" evidence="7">
    <location>
        <begin position="892"/>
        <end position="913"/>
    </location>
</feature>
<keyword evidence="6" id="KW-0175">Coiled coil</keyword>
<keyword evidence="2" id="KW-1003">Cell membrane</keyword>
<feature type="coiled-coil region" evidence="6">
    <location>
        <begin position="244"/>
        <end position="366"/>
    </location>
</feature>
<feature type="transmembrane region" description="Helical" evidence="7">
    <location>
        <begin position="966"/>
        <end position="986"/>
    </location>
</feature>
<feature type="coiled-coil region" evidence="6">
    <location>
        <begin position="564"/>
        <end position="664"/>
    </location>
</feature>
<reference evidence="9 10" key="1">
    <citation type="submission" date="2024-06" db="EMBL/GenBank/DDBJ databases">
        <title>Genomic Encyclopedia of Type Strains, Phase IV (KMG-IV): sequencing the most valuable type-strain genomes for metagenomic binning, comparative biology and taxonomic classification.</title>
        <authorList>
            <person name="Goeker M."/>
        </authorList>
    </citation>
    <scope>NUCLEOTIDE SEQUENCE [LARGE SCALE GENOMIC DNA]</scope>
    <source>
        <strain evidence="9 10">DSM 21460</strain>
    </source>
</reference>
<evidence type="ECO:0000256" key="4">
    <source>
        <dbReference type="ARBA" id="ARBA00022989"/>
    </source>
</evidence>
<dbReference type="InterPro" id="IPR003838">
    <property type="entry name" value="ABC3_permease_C"/>
</dbReference>
<evidence type="ECO:0000313" key="9">
    <source>
        <dbReference type="EMBL" id="MET3617701.1"/>
    </source>
</evidence>
<evidence type="ECO:0000256" key="2">
    <source>
        <dbReference type="ARBA" id="ARBA00022475"/>
    </source>
</evidence>
<proteinExistence type="predicted"/>
<dbReference type="InterPro" id="IPR038766">
    <property type="entry name" value="Membrane_comp_ABC_pdt"/>
</dbReference>
<evidence type="ECO:0000256" key="3">
    <source>
        <dbReference type="ARBA" id="ARBA00022692"/>
    </source>
</evidence>